<evidence type="ECO:0000256" key="3">
    <source>
        <dbReference type="ARBA" id="ARBA00004824"/>
    </source>
</evidence>
<evidence type="ECO:0000256" key="5">
    <source>
        <dbReference type="ARBA" id="ARBA00005072"/>
    </source>
</evidence>
<keyword evidence="14" id="KW-0808">Transferase</keyword>
<comment type="pathway">
    <text evidence="5">Amino-acid biosynthesis; L-leucine biosynthesis; L-leucine from 3-methyl-2-oxobutanoate: step 4/4.</text>
</comment>
<evidence type="ECO:0000256" key="6">
    <source>
        <dbReference type="ARBA" id="ARBA00009320"/>
    </source>
</evidence>
<dbReference type="CDD" id="cd01558">
    <property type="entry name" value="D-AAT_like"/>
    <property type="match status" value="1"/>
</dbReference>
<evidence type="ECO:0000313" key="14">
    <source>
        <dbReference type="EMBL" id="MCB8874664.1"/>
    </source>
</evidence>
<dbReference type="EC" id="2.6.1.42" evidence="7"/>
<dbReference type="PANTHER" id="PTHR42743">
    <property type="entry name" value="AMINO-ACID AMINOTRANSFERASE"/>
    <property type="match status" value="1"/>
</dbReference>
<dbReference type="Gene3D" id="3.20.10.10">
    <property type="entry name" value="D-amino Acid Aminotransferase, subunit A, domain 2"/>
    <property type="match status" value="1"/>
</dbReference>
<name>A0A964DY83_9PROT</name>
<keyword evidence="14" id="KW-0032">Aminotransferase</keyword>
<accession>A0A964DY83</accession>
<dbReference type="Pfam" id="PF01063">
    <property type="entry name" value="Aminotran_4"/>
    <property type="match status" value="1"/>
</dbReference>
<sequence length="290" mass="32032">MSRIAYVNGRYVPLATAQVRAEDRGFLFGDGVYEVVHLHRGRFVDEEKHLNRLTRSLGELRLAWPVGRRALEGIIREVVERNRLHDNALVYIQVTRGAGKREHYFPKAGTRSTLVVFARALPAFPRDVDAWATSIITGPDQRWDRCDIKTVNLLPNILAKQAAKEAGAFEMAQVDADGMVTECASSNIWIVDAAGQLRTRALGHEILPGCTRAALSELLSAENLTLSETAFSLEELRAAREVFITSATSFVRPITRVDDDSVQDGTVGPVTRKLFAAFTRHVQGGLPNAA</sequence>
<comment type="catalytic activity">
    <reaction evidence="13">
        <text>L-leucine + 2-oxoglutarate = 4-methyl-2-oxopentanoate + L-glutamate</text>
        <dbReference type="Rhea" id="RHEA:18321"/>
        <dbReference type="ChEBI" id="CHEBI:16810"/>
        <dbReference type="ChEBI" id="CHEBI:17865"/>
        <dbReference type="ChEBI" id="CHEBI:29985"/>
        <dbReference type="ChEBI" id="CHEBI:57427"/>
        <dbReference type="EC" id="2.6.1.42"/>
    </reaction>
</comment>
<organism evidence="14 15">
    <name type="scientific">Acidisoma silvae</name>
    <dbReference type="NCBI Taxonomy" id="2802396"/>
    <lineage>
        <taxon>Bacteria</taxon>
        <taxon>Pseudomonadati</taxon>
        <taxon>Pseudomonadota</taxon>
        <taxon>Alphaproteobacteria</taxon>
        <taxon>Acetobacterales</taxon>
        <taxon>Acidocellaceae</taxon>
        <taxon>Acidisoma</taxon>
    </lineage>
</organism>
<dbReference type="GO" id="GO:0009082">
    <property type="term" value="P:branched-chain amino acid biosynthetic process"/>
    <property type="evidence" value="ECO:0007669"/>
    <property type="project" value="UniProtKB-KW"/>
</dbReference>
<keyword evidence="15" id="KW-1185">Reference proteome</keyword>
<reference evidence="14" key="1">
    <citation type="journal article" date="2021" name="Microorganisms">
        <title>Acidisoma silvae sp. nov. and Acidisomacellulosilytica sp. nov., Two Acidophilic Bacteria Isolated from Decaying Wood, Hydrolyzing Cellulose and Producing Poly-3-hydroxybutyrate.</title>
        <authorList>
            <person name="Mieszkin S."/>
            <person name="Pouder E."/>
            <person name="Uroz S."/>
            <person name="Simon-Colin C."/>
            <person name="Alain K."/>
        </authorList>
    </citation>
    <scope>NUCLEOTIDE SEQUENCE</scope>
    <source>
        <strain evidence="14">HW T2.11</strain>
    </source>
</reference>
<protein>
    <recommendedName>
        <fullName evidence="8">Probable branched-chain-amino-acid aminotransferase</fullName>
        <ecNumber evidence="7">2.6.1.42</ecNumber>
    </recommendedName>
</protein>
<comment type="catalytic activity">
    <reaction evidence="12">
        <text>L-isoleucine + 2-oxoglutarate = (S)-3-methyl-2-oxopentanoate + L-glutamate</text>
        <dbReference type="Rhea" id="RHEA:24801"/>
        <dbReference type="ChEBI" id="CHEBI:16810"/>
        <dbReference type="ChEBI" id="CHEBI:29985"/>
        <dbReference type="ChEBI" id="CHEBI:35146"/>
        <dbReference type="ChEBI" id="CHEBI:58045"/>
        <dbReference type="EC" id="2.6.1.42"/>
    </reaction>
</comment>
<reference evidence="14" key="2">
    <citation type="submission" date="2021-01" db="EMBL/GenBank/DDBJ databases">
        <authorList>
            <person name="Mieszkin S."/>
            <person name="Pouder E."/>
            <person name="Alain K."/>
        </authorList>
    </citation>
    <scope>NUCLEOTIDE SEQUENCE</scope>
    <source>
        <strain evidence="14">HW T2.11</strain>
    </source>
</reference>
<dbReference type="EMBL" id="JAESVB010000002">
    <property type="protein sequence ID" value="MCB8874664.1"/>
    <property type="molecule type" value="Genomic_DNA"/>
</dbReference>
<comment type="pathway">
    <text evidence="4">Amino-acid biosynthesis; L-valine biosynthesis; L-valine from pyruvate: step 4/4.</text>
</comment>
<comment type="cofactor">
    <cofactor evidence="1">
        <name>pyridoxal 5'-phosphate</name>
        <dbReference type="ChEBI" id="CHEBI:597326"/>
    </cofactor>
</comment>
<dbReference type="GO" id="GO:0008652">
    <property type="term" value="P:amino acid biosynthetic process"/>
    <property type="evidence" value="ECO:0007669"/>
    <property type="project" value="UniProtKB-ARBA"/>
</dbReference>
<dbReference type="InterPro" id="IPR043132">
    <property type="entry name" value="BCAT-like_C"/>
</dbReference>
<dbReference type="InterPro" id="IPR043131">
    <property type="entry name" value="BCAT-like_N"/>
</dbReference>
<keyword evidence="10" id="KW-0028">Amino-acid biosynthesis</keyword>
<proteinExistence type="inferred from homology"/>
<evidence type="ECO:0000256" key="7">
    <source>
        <dbReference type="ARBA" id="ARBA00013053"/>
    </source>
</evidence>
<evidence type="ECO:0000256" key="11">
    <source>
        <dbReference type="ARBA" id="ARBA00048212"/>
    </source>
</evidence>
<dbReference type="GO" id="GO:0005829">
    <property type="term" value="C:cytosol"/>
    <property type="evidence" value="ECO:0007669"/>
    <property type="project" value="TreeGrafter"/>
</dbReference>
<comment type="catalytic activity">
    <reaction evidence="11">
        <text>L-valine + 2-oxoglutarate = 3-methyl-2-oxobutanoate + L-glutamate</text>
        <dbReference type="Rhea" id="RHEA:24813"/>
        <dbReference type="ChEBI" id="CHEBI:11851"/>
        <dbReference type="ChEBI" id="CHEBI:16810"/>
        <dbReference type="ChEBI" id="CHEBI:29985"/>
        <dbReference type="ChEBI" id="CHEBI:57762"/>
        <dbReference type="EC" id="2.6.1.42"/>
    </reaction>
</comment>
<dbReference type="Proteomes" id="UP000708298">
    <property type="component" value="Unassembled WGS sequence"/>
</dbReference>
<evidence type="ECO:0000256" key="13">
    <source>
        <dbReference type="ARBA" id="ARBA00049229"/>
    </source>
</evidence>
<dbReference type="Gene3D" id="3.30.470.10">
    <property type="match status" value="1"/>
</dbReference>
<dbReference type="InterPro" id="IPR036038">
    <property type="entry name" value="Aminotransferase-like"/>
</dbReference>
<evidence type="ECO:0000256" key="9">
    <source>
        <dbReference type="ARBA" id="ARBA00022898"/>
    </source>
</evidence>
<dbReference type="NCBIfam" id="NF005209">
    <property type="entry name" value="PRK06680.1"/>
    <property type="match status" value="1"/>
</dbReference>
<evidence type="ECO:0000256" key="10">
    <source>
        <dbReference type="ARBA" id="ARBA00023304"/>
    </source>
</evidence>
<keyword evidence="9" id="KW-0663">Pyridoxal phosphate</keyword>
<comment type="caution">
    <text evidence="14">The sequence shown here is derived from an EMBL/GenBank/DDBJ whole genome shotgun (WGS) entry which is preliminary data.</text>
</comment>
<gene>
    <name evidence="14" type="ORF">ASILVAE211_05670</name>
</gene>
<dbReference type="InterPro" id="IPR001544">
    <property type="entry name" value="Aminotrans_IV"/>
</dbReference>
<dbReference type="FunFam" id="3.20.10.10:FF:000002">
    <property type="entry name" value="D-alanine aminotransferase"/>
    <property type="match status" value="1"/>
</dbReference>
<evidence type="ECO:0000256" key="8">
    <source>
        <dbReference type="ARBA" id="ARBA00014472"/>
    </source>
</evidence>
<dbReference type="SUPFAM" id="SSF56752">
    <property type="entry name" value="D-aminoacid aminotransferase-like PLP-dependent enzymes"/>
    <property type="match status" value="1"/>
</dbReference>
<evidence type="ECO:0000256" key="4">
    <source>
        <dbReference type="ARBA" id="ARBA00004931"/>
    </source>
</evidence>
<dbReference type="InterPro" id="IPR050571">
    <property type="entry name" value="Class-IV_PLP-Dep_Aminotrnsfr"/>
</dbReference>
<dbReference type="AlphaFoldDB" id="A0A964DY83"/>
<evidence type="ECO:0000313" key="15">
    <source>
        <dbReference type="Proteomes" id="UP000708298"/>
    </source>
</evidence>
<evidence type="ECO:0000256" key="2">
    <source>
        <dbReference type="ARBA" id="ARBA00003109"/>
    </source>
</evidence>
<comment type="pathway">
    <text evidence="3">Amino-acid biosynthesis; L-isoleucine biosynthesis; L-isoleucine from 2-oxobutanoate: step 4/4.</text>
</comment>
<dbReference type="RefSeq" id="WP_227320330.1">
    <property type="nucleotide sequence ID" value="NZ_JAESVB010000002.1"/>
</dbReference>
<comment type="similarity">
    <text evidence="6">Belongs to the class-IV pyridoxal-phosphate-dependent aminotransferase family.</text>
</comment>
<dbReference type="PANTHER" id="PTHR42743:SF10">
    <property type="entry name" value="D-ALANINE AMINOTRANSFERASE"/>
    <property type="match status" value="1"/>
</dbReference>
<keyword evidence="10" id="KW-0100">Branched-chain amino acid biosynthesis</keyword>
<comment type="function">
    <text evidence="2">Acts on leucine, isoleucine and valine.</text>
</comment>
<evidence type="ECO:0000256" key="1">
    <source>
        <dbReference type="ARBA" id="ARBA00001933"/>
    </source>
</evidence>
<dbReference type="GO" id="GO:0004084">
    <property type="term" value="F:branched-chain-amino-acid transaminase activity"/>
    <property type="evidence" value="ECO:0007669"/>
    <property type="project" value="UniProtKB-EC"/>
</dbReference>
<evidence type="ECO:0000256" key="12">
    <source>
        <dbReference type="ARBA" id="ARBA00048798"/>
    </source>
</evidence>